<feature type="transmembrane region" description="Helical" evidence="8">
    <location>
        <begin position="78"/>
        <end position="97"/>
    </location>
</feature>
<dbReference type="InterPro" id="IPR036938">
    <property type="entry name" value="PAP2/HPO_sf"/>
</dbReference>
<evidence type="ECO:0000313" key="11">
    <source>
        <dbReference type="Proteomes" id="UP000039865"/>
    </source>
</evidence>
<comment type="similarity">
    <text evidence="7">Belongs to the type 2 lipid phosphate phosphatase family.</text>
</comment>
<dbReference type="AlphaFoldDB" id="A0A078A7W3"/>
<dbReference type="InterPro" id="IPR000326">
    <property type="entry name" value="PAP2/HPO"/>
</dbReference>
<dbReference type="InParanoid" id="A0A078A7W3"/>
<dbReference type="GO" id="GO:0005789">
    <property type="term" value="C:endoplasmic reticulum membrane"/>
    <property type="evidence" value="ECO:0007669"/>
    <property type="project" value="UniProtKB-SubCell"/>
</dbReference>
<evidence type="ECO:0000256" key="1">
    <source>
        <dbReference type="ARBA" id="ARBA00004477"/>
    </source>
</evidence>
<dbReference type="SUPFAM" id="SSF48317">
    <property type="entry name" value="Acid phosphatase/Vanadium-dependent haloperoxidase"/>
    <property type="match status" value="1"/>
</dbReference>
<protein>
    <submittedName>
        <fullName evidence="10">Pap2 superfamily phosphatase</fullName>
    </submittedName>
</protein>
<evidence type="ECO:0000256" key="3">
    <source>
        <dbReference type="ARBA" id="ARBA00022801"/>
    </source>
</evidence>
<evidence type="ECO:0000256" key="7">
    <source>
        <dbReference type="ARBA" id="ARBA00038324"/>
    </source>
</evidence>
<name>A0A078A7W3_STYLE</name>
<dbReference type="PANTHER" id="PTHR14969:SF28">
    <property type="entry name" value="DIHYDROSPHINGOSINE 1-PHOSPHATE PHOSPHATASE LCB3-RELATED"/>
    <property type="match status" value="1"/>
</dbReference>
<evidence type="ECO:0000313" key="10">
    <source>
        <dbReference type="EMBL" id="CDW77936.1"/>
    </source>
</evidence>
<feature type="domain" description="Phosphatidic acid phosphatase type 2/haloperoxidase" evidence="9">
    <location>
        <begin position="80"/>
        <end position="209"/>
    </location>
</feature>
<reference evidence="10 11" key="1">
    <citation type="submission" date="2014-06" db="EMBL/GenBank/DDBJ databases">
        <authorList>
            <person name="Swart Estienne"/>
        </authorList>
    </citation>
    <scope>NUCLEOTIDE SEQUENCE [LARGE SCALE GENOMIC DNA]</scope>
    <source>
        <strain evidence="10 11">130c</strain>
    </source>
</reference>
<keyword evidence="3" id="KW-0378">Hydrolase</keyword>
<feature type="transmembrane region" description="Helical" evidence="8">
    <location>
        <begin position="162"/>
        <end position="182"/>
    </location>
</feature>
<dbReference type="Pfam" id="PF01569">
    <property type="entry name" value="PAP2"/>
    <property type="match status" value="1"/>
</dbReference>
<dbReference type="Gene3D" id="1.20.144.10">
    <property type="entry name" value="Phosphatidic acid phosphatase type 2/haloperoxidase"/>
    <property type="match status" value="1"/>
</dbReference>
<keyword evidence="6 8" id="KW-0472">Membrane</keyword>
<dbReference type="CDD" id="cd01610">
    <property type="entry name" value="PAP2_like"/>
    <property type="match status" value="1"/>
</dbReference>
<dbReference type="OrthoDB" id="292506at2759"/>
<dbReference type="Proteomes" id="UP000039865">
    <property type="component" value="Unassembled WGS sequence"/>
</dbReference>
<keyword evidence="5 8" id="KW-1133">Transmembrane helix</keyword>
<proteinExistence type="inferred from homology"/>
<dbReference type="GO" id="GO:0042392">
    <property type="term" value="F:sphingosine-1-phosphate phosphatase activity"/>
    <property type="evidence" value="ECO:0007669"/>
    <property type="project" value="TreeGrafter"/>
</dbReference>
<dbReference type="EMBL" id="CCKQ01006620">
    <property type="protein sequence ID" value="CDW77936.1"/>
    <property type="molecule type" value="Genomic_DNA"/>
</dbReference>
<comment type="subcellular location">
    <subcellularLocation>
        <location evidence="1">Endoplasmic reticulum membrane</location>
        <topology evidence="1">Multi-pass membrane protein</topology>
    </subcellularLocation>
</comment>
<feature type="transmembrane region" description="Helical" evidence="8">
    <location>
        <begin position="377"/>
        <end position="395"/>
    </location>
</feature>
<feature type="transmembrane region" description="Helical" evidence="8">
    <location>
        <begin position="336"/>
        <end position="357"/>
    </location>
</feature>
<gene>
    <name evidence="10" type="primary">Contig14795.g15761</name>
    <name evidence="10" type="ORF">STYLEM_6905</name>
</gene>
<feature type="transmembrane region" description="Helical" evidence="8">
    <location>
        <begin position="297"/>
        <end position="316"/>
    </location>
</feature>
<feature type="transmembrane region" description="Helical" evidence="8">
    <location>
        <begin position="48"/>
        <end position="72"/>
    </location>
</feature>
<dbReference type="PANTHER" id="PTHR14969">
    <property type="entry name" value="SPHINGOSINE-1-PHOSPHATE PHOSPHOHYDROLASE"/>
    <property type="match status" value="1"/>
</dbReference>
<dbReference type="SMART" id="SM00014">
    <property type="entry name" value="acidPPc"/>
    <property type="match status" value="1"/>
</dbReference>
<keyword evidence="4" id="KW-0256">Endoplasmic reticulum</keyword>
<keyword evidence="11" id="KW-1185">Reference proteome</keyword>
<feature type="transmembrane region" description="Helical" evidence="8">
    <location>
        <begin position="233"/>
        <end position="258"/>
    </location>
</feature>
<evidence type="ECO:0000256" key="5">
    <source>
        <dbReference type="ARBA" id="ARBA00022989"/>
    </source>
</evidence>
<feature type="transmembrane region" description="Helical" evidence="8">
    <location>
        <begin position="194"/>
        <end position="212"/>
    </location>
</feature>
<accession>A0A078A7W3</accession>
<organism evidence="10 11">
    <name type="scientific">Stylonychia lemnae</name>
    <name type="common">Ciliate</name>
    <dbReference type="NCBI Taxonomy" id="5949"/>
    <lineage>
        <taxon>Eukaryota</taxon>
        <taxon>Sar</taxon>
        <taxon>Alveolata</taxon>
        <taxon>Ciliophora</taxon>
        <taxon>Intramacronucleata</taxon>
        <taxon>Spirotrichea</taxon>
        <taxon>Stichotrichia</taxon>
        <taxon>Sporadotrichida</taxon>
        <taxon>Oxytrichidae</taxon>
        <taxon>Stylonychinae</taxon>
        <taxon>Stylonychia</taxon>
    </lineage>
</organism>
<sequence>MAQKQSKWLGVIILVLFIIIIELEPFYRKSLFDMTLEDVPRMQQKKRLQSFFEGVTLLGEGQVPMVGLVIVFNLTNKISALYIVASFGFIVFLNASVMKSFYQEPRPYWVSEEIKPQKCRTDFGNPSGHSMTTSFFWVTLYLNYYFEVGQKKKINTIFCTAYIVKMALTAGLIIFLMFMALSRVFLGEHSYNQVFFGTQLGVFMAVALHYWIKPILKTLPKKLRNGMNSGGKNAFFISPILIVLAVILFFILPLSLAYGAWQYNKSLKIDTSAWDQRQKVFCTSEQFLETTAKLNRGFMQSGVIGQTAGAVLGQLVEMKFLNLNLSYYTWNKTQPAVTAIRIALSLIIFLLLGTPYFLVNTQLPEDQIYYLLGVKHFIPTFMQSFFLFAFARIIFYKIKLINEMAIGRMFENEEVDGDFGSITSKGSNSLEFMEIEMSQKI</sequence>
<evidence type="ECO:0000256" key="6">
    <source>
        <dbReference type="ARBA" id="ARBA00023136"/>
    </source>
</evidence>
<evidence type="ECO:0000256" key="8">
    <source>
        <dbReference type="SAM" id="Phobius"/>
    </source>
</evidence>
<evidence type="ECO:0000256" key="2">
    <source>
        <dbReference type="ARBA" id="ARBA00022692"/>
    </source>
</evidence>
<feature type="transmembrane region" description="Helical" evidence="8">
    <location>
        <begin position="6"/>
        <end position="27"/>
    </location>
</feature>
<keyword evidence="2 8" id="KW-0812">Transmembrane</keyword>
<evidence type="ECO:0000259" key="9">
    <source>
        <dbReference type="SMART" id="SM00014"/>
    </source>
</evidence>
<evidence type="ECO:0000256" key="4">
    <source>
        <dbReference type="ARBA" id="ARBA00022824"/>
    </source>
</evidence>